<reference evidence="2" key="1">
    <citation type="journal article" date="2019" name="Int. J. Syst. Evol. Microbiol.">
        <title>The Global Catalogue of Microorganisms (GCM) 10K type strain sequencing project: providing services to taxonomists for standard genome sequencing and annotation.</title>
        <authorList>
            <consortium name="The Broad Institute Genomics Platform"/>
            <consortium name="The Broad Institute Genome Sequencing Center for Infectious Disease"/>
            <person name="Wu L."/>
            <person name="Ma J."/>
        </authorList>
    </citation>
    <scope>NUCLEOTIDE SEQUENCE [LARGE SCALE GENOMIC DNA]</scope>
    <source>
        <strain evidence="2">JCM 13501</strain>
    </source>
</reference>
<dbReference type="EMBL" id="BMNW01000009">
    <property type="protein sequence ID" value="GGM23795.1"/>
    <property type="molecule type" value="Genomic_DNA"/>
</dbReference>
<evidence type="ECO:0000313" key="1">
    <source>
        <dbReference type="EMBL" id="GGM23795.1"/>
    </source>
</evidence>
<name>A0ABQ2H279_9PSED</name>
<proteinExistence type="predicted"/>
<dbReference type="RefSeq" id="WP_229685416.1">
    <property type="nucleotide sequence ID" value="NZ_BMNW01000009.1"/>
</dbReference>
<sequence>MSEVCAQPVKGLRPNVLVIEVFKRICLSLGFDKHPVQIEALLHSETSIVTWVGLHAFKDAINKGVWGVETLGLIDQVTPASAHRTILCWLINEANYDESDVKHHLIAKLTQSLERPLSDQELQDILQPVRGRIGRLHHFTPWILESLLLPMLEQKTVDTAQVSREWFSELTSQWRGSLKDNNSLYFKLEADGAFTDELATLTRYLAPEDQKAIVAELWKIFNALARTIRQPFSAQVSWQSHIRAHEVNLWLYALARRIDALVDVDATPSLAELLLESAEIIDRLPDTYRDYATSTELLTYMKGDPDQLKSHSLGHTITRLLLAASKK</sequence>
<protein>
    <submittedName>
        <fullName evidence="1">Uncharacterized protein</fullName>
    </submittedName>
</protein>
<gene>
    <name evidence="1" type="ORF">GCM10009425_38360</name>
</gene>
<organism evidence="1 2">
    <name type="scientific">Pseudomonas asuensis</name>
    <dbReference type="NCBI Taxonomy" id="1825787"/>
    <lineage>
        <taxon>Bacteria</taxon>
        <taxon>Pseudomonadati</taxon>
        <taxon>Pseudomonadota</taxon>
        <taxon>Gammaproteobacteria</taxon>
        <taxon>Pseudomonadales</taxon>
        <taxon>Pseudomonadaceae</taxon>
        <taxon>Pseudomonas</taxon>
    </lineage>
</organism>
<dbReference type="Proteomes" id="UP000616499">
    <property type="component" value="Unassembled WGS sequence"/>
</dbReference>
<evidence type="ECO:0000313" key="2">
    <source>
        <dbReference type="Proteomes" id="UP000616499"/>
    </source>
</evidence>
<keyword evidence="2" id="KW-1185">Reference proteome</keyword>
<comment type="caution">
    <text evidence="1">The sequence shown here is derived from an EMBL/GenBank/DDBJ whole genome shotgun (WGS) entry which is preliminary data.</text>
</comment>
<accession>A0ABQ2H279</accession>